<evidence type="ECO:0000313" key="4">
    <source>
        <dbReference type="EMBL" id="MEC5424101.1"/>
    </source>
</evidence>
<protein>
    <submittedName>
        <fullName evidence="4">Flavodoxin family protein</fullName>
    </submittedName>
</protein>
<dbReference type="EMBL" id="JARZFX010000004">
    <property type="protein sequence ID" value="MEC5424101.1"/>
    <property type="molecule type" value="Genomic_DNA"/>
</dbReference>
<dbReference type="InterPro" id="IPR051796">
    <property type="entry name" value="ISF_SsuE-like"/>
</dbReference>
<reference evidence="4 5" key="1">
    <citation type="journal article" date="2024" name="Int. J. Syst. Evol. Microbiol.">
        <title>Virgibacillus tibetensis sp. nov., isolated from salt lake on the Tibetan Plateau of China.</title>
        <authorList>
            <person name="Phurbu D."/>
            <person name="Liu Z.-X."/>
            <person name="Wang R."/>
            <person name="Zheng Y.-Y."/>
            <person name="Liu H.-C."/>
            <person name="Zhou Y.-G."/>
            <person name="Yu Y.-J."/>
            <person name="Li A.-H."/>
        </authorList>
    </citation>
    <scope>NUCLEOTIDE SEQUENCE [LARGE SCALE GENOMIC DNA]</scope>
    <source>
        <strain evidence="4 5">C22-A2</strain>
    </source>
</reference>
<gene>
    <name evidence="4" type="ORF">QGM71_11420</name>
</gene>
<keyword evidence="2" id="KW-0288">FMN</keyword>
<evidence type="ECO:0000259" key="3">
    <source>
        <dbReference type="Pfam" id="PF03358"/>
    </source>
</evidence>
<evidence type="ECO:0000313" key="5">
    <source>
        <dbReference type="Proteomes" id="UP001335737"/>
    </source>
</evidence>
<accession>A0ABU6KFL2</accession>
<feature type="domain" description="NADPH-dependent FMN reductase-like" evidence="3">
    <location>
        <begin position="1"/>
        <end position="123"/>
    </location>
</feature>
<dbReference type="Pfam" id="PF03358">
    <property type="entry name" value="FMN_red"/>
    <property type="match status" value="1"/>
</dbReference>
<dbReference type="SUPFAM" id="SSF52218">
    <property type="entry name" value="Flavoproteins"/>
    <property type="match status" value="1"/>
</dbReference>
<comment type="caution">
    <text evidence="4">The sequence shown here is derived from an EMBL/GenBank/DDBJ whole genome shotgun (WGS) entry which is preliminary data.</text>
</comment>
<dbReference type="InterPro" id="IPR029039">
    <property type="entry name" value="Flavoprotein-like_sf"/>
</dbReference>
<sequence>MKIAVLHGSTRENGNTEYLTYEAVPKEKATHIYLRDHLIQPIIDERHSKEGFPEVNDNHTKLIDQMLEHDILVFATPIYWYGMSGPMKTFIDRWSQIMRDPSYSHFREELGKKKAYLIAVGGDNPKLKGLPLVQQFDYICQFYGMSFEGYVLGEARKPGDIKQDKAALEAAFELVKEL</sequence>
<evidence type="ECO:0000256" key="1">
    <source>
        <dbReference type="ARBA" id="ARBA00022630"/>
    </source>
</evidence>
<proteinExistence type="predicted"/>
<organism evidence="4 5">
    <name type="scientific">Virgibacillus tibetensis</name>
    <dbReference type="NCBI Taxonomy" id="3042313"/>
    <lineage>
        <taxon>Bacteria</taxon>
        <taxon>Bacillati</taxon>
        <taxon>Bacillota</taxon>
        <taxon>Bacilli</taxon>
        <taxon>Bacillales</taxon>
        <taxon>Bacillaceae</taxon>
        <taxon>Virgibacillus</taxon>
    </lineage>
</organism>
<dbReference type="InterPro" id="IPR005025">
    <property type="entry name" value="FMN_Rdtase-like_dom"/>
</dbReference>
<name>A0ABU6KFL2_9BACI</name>
<keyword evidence="1" id="KW-0285">Flavoprotein</keyword>
<dbReference type="RefSeq" id="WP_327607664.1">
    <property type="nucleotide sequence ID" value="NZ_JARZFX010000004.1"/>
</dbReference>
<keyword evidence="5" id="KW-1185">Reference proteome</keyword>
<dbReference type="PANTHER" id="PTHR43278:SF4">
    <property type="entry name" value="NAD(P)H-DEPENDENT FMN-CONTAINING OXIDOREDUCTASE YWQN-RELATED"/>
    <property type="match status" value="1"/>
</dbReference>
<dbReference type="Proteomes" id="UP001335737">
    <property type="component" value="Unassembled WGS sequence"/>
</dbReference>
<dbReference type="Gene3D" id="3.40.50.360">
    <property type="match status" value="1"/>
</dbReference>
<dbReference type="PANTHER" id="PTHR43278">
    <property type="entry name" value="NAD(P)H-DEPENDENT FMN-CONTAINING OXIDOREDUCTASE YWQN-RELATED"/>
    <property type="match status" value="1"/>
</dbReference>
<evidence type="ECO:0000256" key="2">
    <source>
        <dbReference type="ARBA" id="ARBA00022643"/>
    </source>
</evidence>